<reference evidence="1" key="1">
    <citation type="submission" date="2022-07" db="EMBL/GenBank/DDBJ databases">
        <title>Genome Sequence of Lecanicillium saksenae.</title>
        <authorList>
            <person name="Buettner E."/>
        </authorList>
    </citation>
    <scope>NUCLEOTIDE SEQUENCE</scope>
    <source>
        <strain evidence="1">VT-O1</strain>
    </source>
</reference>
<evidence type="ECO:0000313" key="1">
    <source>
        <dbReference type="EMBL" id="KAJ3491151.1"/>
    </source>
</evidence>
<protein>
    <submittedName>
        <fullName evidence="1">Uncharacterized protein</fullName>
    </submittedName>
</protein>
<organism evidence="1 2">
    <name type="scientific">Lecanicillium saksenae</name>
    <dbReference type="NCBI Taxonomy" id="468837"/>
    <lineage>
        <taxon>Eukaryota</taxon>
        <taxon>Fungi</taxon>
        <taxon>Dikarya</taxon>
        <taxon>Ascomycota</taxon>
        <taxon>Pezizomycotina</taxon>
        <taxon>Sordariomycetes</taxon>
        <taxon>Hypocreomycetidae</taxon>
        <taxon>Hypocreales</taxon>
        <taxon>Cordycipitaceae</taxon>
        <taxon>Lecanicillium</taxon>
    </lineage>
</organism>
<sequence>MKLFDLVTSCILTSSLAGWAVAGFVPRRGIPVRRNAVNETTRGNSLIPVVVGGPQDLFVPNLVHARVGDVVQFQFSSGNHTVTQSSASEGCQPLQATDAGAVHSGHIPFQQGQTEVGTFSMVVQSAEPMFLYCATGPHCQTGQVMVINPADDIQLLDYAKISMATKASVDGSQVAGGIVGKIPLDKAAFIPPGTESESLEASTNLPAMEHIANAPGAN</sequence>
<name>A0ACC1QSE3_9HYPO</name>
<proteinExistence type="predicted"/>
<accession>A0ACC1QSE3</accession>
<dbReference type="Proteomes" id="UP001148737">
    <property type="component" value="Unassembled WGS sequence"/>
</dbReference>
<evidence type="ECO:0000313" key="2">
    <source>
        <dbReference type="Proteomes" id="UP001148737"/>
    </source>
</evidence>
<dbReference type="EMBL" id="JANAKD010000658">
    <property type="protein sequence ID" value="KAJ3491151.1"/>
    <property type="molecule type" value="Genomic_DNA"/>
</dbReference>
<comment type="caution">
    <text evidence="1">The sequence shown here is derived from an EMBL/GenBank/DDBJ whole genome shotgun (WGS) entry which is preliminary data.</text>
</comment>
<keyword evidence="2" id="KW-1185">Reference proteome</keyword>
<gene>
    <name evidence="1" type="ORF">NLG97_g5653</name>
</gene>